<gene>
    <name evidence="2" type="ORF">ANN_13052</name>
</gene>
<evidence type="ECO:0000313" key="2">
    <source>
        <dbReference type="EMBL" id="KAJ4446356.1"/>
    </source>
</evidence>
<dbReference type="PANTHER" id="PTHR45749">
    <property type="match status" value="1"/>
</dbReference>
<evidence type="ECO:0000313" key="3">
    <source>
        <dbReference type="Proteomes" id="UP001148838"/>
    </source>
</evidence>
<name>A0ABQ8TKB7_PERAM</name>
<dbReference type="InterPro" id="IPR008906">
    <property type="entry name" value="HATC_C_dom"/>
</dbReference>
<comment type="caution">
    <text evidence="2">The sequence shown here is derived from an EMBL/GenBank/DDBJ whole genome shotgun (WGS) entry which is preliminary data.</text>
</comment>
<organism evidence="2 3">
    <name type="scientific">Periplaneta americana</name>
    <name type="common">American cockroach</name>
    <name type="synonym">Blatta americana</name>
    <dbReference type="NCBI Taxonomy" id="6978"/>
    <lineage>
        <taxon>Eukaryota</taxon>
        <taxon>Metazoa</taxon>
        <taxon>Ecdysozoa</taxon>
        <taxon>Arthropoda</taxon>
        <taxon>Hexapoda</taxon>
        <taxon>Insecta</taxon>
        <taxon>Pterygota</taxon>
        <taxon>Neoptera</taxon>
        <taxon>Polyneoptera</taxon>
        <taxon>Dictyoptera</taxon>
        <taxon>Blattodea</taxon>
        <taxon>Blattoidea</taxon>
        <taxon>Blattidae</taxon>
        <taxon>Blattinae</taxon>
        <taxon>Periplaneta</taxon>
    </lineage>
</organism>
<sequence length="206" mass="24339">MAREKGDISARKYKNLTKEQLYDSYKILYYEIIDNILMQMNIRFQDINKLKFVALIDTSKFEVYSKKFPNSELNSLHEHYPALFPRMSRLKAELELLYSDSQYKNVPIQNVVKLLQENEVHKDVFSETYKLLSLIMTVPSTSVSAERSFSSLNRIKNYLRSSMSLANISMQKEIVKKIMKNQPFHNDVTDKFSAMKDRRIQLVFKK</sequence>
<reference evidence="2 3" key="1">
    <citation type="journal article" date="2022" name="Allergy">
        <title>Genome assembly and annotation of Periplaneta americana reveal a comprehensive cockroach allergen profile.</title>
        <authorList>
            <person name="Wang L."/>
            <person name="Xiong Q."/>
            <person name="Saelim N."/>
            <person name="Wang L."/>
            <person name="Nong W."/>
            <person name="Wan A.T."/>
            <person name="Shi M."/>
            <person name="Liu X."/>
            <person name="Cao Q."/>
            <person name="Hui J.H.L."/>
            <person name="Sookrung N."/>
            <person name="Leung T.F."/>
            <person name="Tungtrongchitr A."/>
            <person name="Tsui S.K.W."/>
        </authorList>
    </citation>
    <scope>NUCLEOTIDE SEQUENCE [LARGE SCALE GENOMIC DNA]</scope>
    <source>
        <strain evidence="2">PWHHKU_190912</strain>
    </source>
</reference>
<dbReference type="Proteomes" id="UP001148838">
    <property type="component" value="Unassembled WGS sequence"/>
</dbReference>
<keyword evidence="3" id="KW-1185">Reference proteome</keyword>
<dbReference type="SUPFAM" id="SSF53098">
    <property type="entry name" value="Ribonuclease H-like"/>
    <property type="match status" value="1"/>
</dbReference>
<evidence type="ECO:0000259" key="1">
    <source>
        <dbReference type="Pfam" id="PF05699"/>
    </source>
</evidence>
<dbReference type="PANTHER" id="PTHR45749:SF21">
    <property type="entry name" value="DUF4371 DOMAIN-CONTAINING PROTEIN"/>
    <property type="match status" value="1"/>
</dbReference>
<dbReference type="EMBL" id="JAJSOF020000009">
    <property type="protein sequence ID" value="KAJ4446356.1"/>
    <property type="molecule type" value="Genomic_DNA"/>
</dbReference>
<dbReference type="Pfam" id="PF05699">
    <property type="entry name" value="Dimer_Tnp_hAT"/>
    <property type="match status" value="1"/>
</dbReference>
<dbReference type="InterPro" id="IPR012337">
    <property type="entry name" value="RNaseH-like_sf"/>
</dbReference>
<proteinExistence type="predicted"/>
<protein>
    <recommendedName>
        <fullName evidence="1">HAT C-terminal dimerisation domain-containing protein</fullName>
    </recommendedName>
</protein>
<accession>A0ABQ8TKB7</accession>
<feature type="domain" description="HAT C-terminal dimerisation" evidence="1">
    <location>
        <begin position="110"/>
        <end position="167"/>
    </location>
</feature>